<comment type="caution">
    <text evidence="3">The sequence shown here is derived from an EMBL/GenBank/DDBJ whole genome shotgun (WGS) entry which is preliminary data.</text>
</comment>
<dbReference type="Proteomes" id="UP000549343">
    <property type="component" value="Unassembled WGS sequence"/>
</dbReference>
<evidence type="ECO:0000313" key="2">
    <source>
        <dbReference type="EMBL" id="GAA0581598.1"/>
    </source>
</evidence>
<evidence type="ECO:0000256" key="1">
    <source>
        <dbReference type="SAM" id="SignalP"/>
    </source>
</evidence>
<dbReference type="AlphaFoldDB" id="A0A7W7II73"/>
<evidence type="ECO:0000313" key="5">
    <source>
        <dbReference type="Proteomes" id="UP001501427"/>
    </source>
</evidence>
<keyword evidence="5" id="KW-1185">Reference proteome</keyword>
<name>A0A7W7II73_9ACTN</name>
<organism evidence="3 4">
    <name type="scientific">Actinomadura livida</name>
    <dbReference type="NCBI Taxonomy" id="79909"/>
    <lineage>
        <taxon>Bacteria</taxon>
        <taxon>Bacillati</taxon>
        <taxon>Actinomycetota</taxon>
        <taxon>Actinomycetes</taxon>
        <taxon>Streptosporangiales</taxon>
        <taxon>Thermomonosporaceae</taxon>
        <taxon>Actinomadura</taxon>
    </lineage>
</organism>
<feature type="signal peptide" evidence="1">
    <location>
        <begin position="1"/>
        <end position="31"/>
    </location>
</feature>
<dbReference type="EMBL" id="JACHMV010000001">
    <property type="protein sequence ID" value="MBB4777198.1"/>
    <property type="molecule type" value="Genomic_DNA"/>
</dbReference>
<dbReference type="EMBL" id="BAAAHD010000052">
    <property type="protein sequence ID" value="GAA0581598.1"/>
    <property type="molecule type" value="Genomic_DNA"/>
</dbReference>
<accession>A0A7W7II73</accession>
<gene>
    <name evidence="3" type="ORF">F4557_005616</name>
    <name evidence="2" type="ORF">GCM10009546_50070</name>
</gene>
<evidence type="ECO:0000313" key="4">
    <source>
        <dbReference type="Proteomes" id="UP000549343"/>
    </source>
</evidence>
<evidence type="ECO:0008006" key="6">
    <source>
        <dbReference type="Google" id="ProtNLM"/>
    </source>
</evidence>
<reference evidence="2" key="3">
    <citation type="submission" date="2023-12" db="EMBL/GenBank/DDBJ databases">
        <authorList>
            <person name="Sun Q."/>
            <person name="Inoue M."/>
        </authorList>
    </citation>
    <scope>NUCLEOTIDE SEQUENCE</scope>
    <source>
        <strain evidence="2">JCM 10667</strain>
    </source>
</reference>
<reference evidence="3 4" key="2">
    <citation type="submission" date="2020-08" db="EMBL/GenBank/DDBJ databases">
        <title>Sequencing the genomes of 1000 actinobacteria strains.</title>
        <authorList>
            <person name="Klenk H.-P."/>
        </authorList>
    </citation>
    <scope>NUCLEOTIDE SEQUENCE [LARGE SCALE GENOMIC DNA]</scope>
    <source>
        <strain evidence="3 4">DSM 44772</strain>
    </source>
</reference>
<evidence type="ECO:0000313" key="3">
    <source>
        <dbReference type="EMBL" id="MBB4777198.1"/>
    </source>
</evidence>
<keyword evidence="1" id="KW-0732">Signal</keyword>
<dbReference type="Proteomes" id="UP001501427">
    <property type="component" value="Unassembled WGS sequence"/>
</dbReference>
<dbReference type="RefSeq" id="WP_184887495.1">
    <property type="nucleotide sequence ID" value="NZ_BAAAHD010000052.1"/>
</dbReference>
<sequence length="161" mass="15827">MSRTTKKLAAIASTTAAAALTVAVTATPAMAWTAGNFTATLNGTMVINAGIPAECTGSTLTGTIDANGNLTITSASVSGCGVTVTPNNLPWSGSLNNGVATLNGFSMSAIGCTYGGNLSGSFSGTDLPVSATFANQKVNKTSGWLCPGSATVTATYDFAAA</sequence>
<feature type="chain" id="PRO_5031071655" description="Protein activator of alkane oxidation PraB" evidence="1">
    <location>
        <begin position="32"/>
        <end position="161"/>
    </location>
</feature>
<protein>
    <recommendedName>
        <fullName evidence="6">Protein activator of alkane oxidation PraB</fullName>
    </recommendedName>
</protein>
<proteinExistence type="predicted"/>
<reference evidence="2 5" key="1">
    <citation type="journal article" date="2019" name="Int. J. Syst. Evol. Microbiol.">
        <title>The Global Catalogue of Microorganisms (GCM) 10K type strain sequencing project: providing services to taxonomists for standard genome sequencing and annotation.</title>
        <authorList>
            <consortium name="The Broad Institute Genomics Platform"/>
            <consortium name="The Broad Institute Genome Sequencing Center for Infectious Disease"/>
            <person name="Wu L."/>
            <person name="Ma J."/>
        </authorList>
    </citation>
    <scope>NUCLEOTIDE SEQUENCE [LARGE SCALE GENOMIC DNA]</scope>
    <source>
        <strain evidence="2 5">JCM 10667</strain>
    </source>
</reference>